<evidence type="ECO:0000313" key="2">
    <source>
        <dbReference type="Proteomes" id="UP001202674"/>
    </source>
</evidence>
<protein>
    <recommendedName>
        <fullName evidence="3">Competence protein CoiA</fullName>
    </recommendedName>
</protein>
<evidence type="ECO:0008006" key="3">
    <source>
        <dbReference type="Google" id="ProtNLM"/>
    </source>
</evidence>
<sequence length="384" mass="43584">MPFLGTLEGDRVIPPQVEDNATVVCPVCDEQMTVISSYERENSFVSRHFRHEKQEADVEASTTTGQATLDEIGKTGKCPGESDQHLKMKSIAYARLDNDFSEATLELESGIGDRVADVLLTFDEPRNPYGRGIAVEVQYRNEGKDIEAVTDHYLASGYSVVWLDEDDFSDYDVDLSGILTVWPYALPDRSALEGYPDIVRWLRQEKSPTVEREIPLPGEFWISFDKSDEWVRIAKQVLRRRGRAWATISRSPWGDLTFQLGKRESGYNADIESVTVQVSPEDCDRLRAFADRLEREGFESEPPSPPEREEAWHDIFTEWLSGTDTITAWLSATFSPDDDIVIALGKKHPKETDRVSMVVDRRAVNGLSEIADLLERAFEIERKK</sequence>
<keyword evidence="2" id="KW-1185">Reference proteome</keyword>
<organism evidence="1 2">
    <name type="scientific">Natranaeroarchaeum aerophilus</name>
    <dbReference type="NCBI Taxonomy" id="2917711"/>
    <lineage>
        <taxon>Archaea</taxon>
        <taxon>Methanobacteriati</taxon>
        <taxon>Methanobacteriota</taxon>
        <taxon>Stenosarchaea group</taxon>
        <taxon>Halobacteria</taxon>
        <taxon>Halobacteriales</taxon>
        <taxon>Natronoarchaeaceae</taxon>
        <taxon>Natranaeroarchaeum</taxon>
    </lineage>
</organism>
<comment type="caution">
    <text evidence="1">The sequence shown here is derived from an EMBL/GenBank/DDBJ whole genome shotgun (WGS) entry which is preliminary data.</text>
</comment>
<evidence type="ECO:0000313" key="1">
    <source>
        <dbReference type="EMBL" id="MCL9812611.1"/>
    </source>
</evidence>
<dbReference type="EMBL" id="JAKRVY010000001">
    <property type="protein sequence ID" value="MCL9812611.1"/>
    <property type="molecule type" value="Genomic_DNA"/>
</dbReference>
<reference evidence="1 2" key="1">
    <citation type="journal article" date="2022" name="Syst. Appl. Microbiol.">
        <title>Natronocalculus amylovorans gen. nov., sp. nov., and Natranaeroarchaeum aerophilus sp. nov., dominant culturable amylolytic natronoarchaea from hypersaline soda lakes in southwestern Siberia.</title>
        <authorList>
            <person name="Sorokin D.Y."/>
            <person name="Elcheninov A.G."/>
            <person name="Khizhniak T.V."/>
            <person name="Koenen M."/>
            <person name="Bale N.J."/>
            <person name="Damste J.S.S."/>
            <person name="Kublanov I.V."/>
        </authorList>
    </citation>
    <scope>NUCLEOTIDE SEQUENCE [LARGE SCALE GENOMIC DNA]</scope>
    <source>
        <strain evidence="1 2">AArc-St1-1</strain>
    </source>
</reference>
<dbReference type="AlphaFoldDB" id="A0AAE3FP76"/>
<dbReference type="Proteomes" id="UP001202674">
    <property type="component" value="Unassembled WGS sequence"/>
</dbReference>
<proteinExistence type="predicted"/>
<dbReference type="RefSeq" id="WP_250594465.1">
    <property type="nucleotide sequence ID" value="NZ_JAKRVY010000001.1"/>
</dbReference>
<gene>
    <name evidence="1" type="ORF">AArcSt11_02950</name>
</gene>
<accession>A0AAE3FP76</accession>
<name>A0AAE3FP76_9EURY</name>